<dbReference type="NCBIfam" id="TIGR01087">
    <property type="entry name" value="murD"/>
    <property type="match status" value="1"/>
</dbReference>
<evidence type="ECO:0000256" key="7">
    <source>
        <dbReference type="ARBA" id="ARBA00022840"/>
    </source>
</evidence>
<dbReference type="Pfam" id="PF21799">
    <property type="entry name" value="MurD-like_N"/>
    <property type="match status" value="1"/>
</dbReference>
<evidence type="ECO:0000256" key="4">
    <source>
        <dbReference type="ARBA" id="ARBA00022598"/>
    </source>
</evidence>
<dbReference type="AlphaFoldDB" id="A0A1G2GR41"/>
<keyword evidence="4 9" id="KW-0436">Ligase</keyword>
<dbReference type="Proteomes" id="UP000179106">
    <property type="component" value="Unassembled WGS sequence"/>
</dbReference>
<comment type="caution">
    <text evidence="13">The sequence shown here is derived from an EMBL/GenBank/DDBJ whole genome shotgun (WGS) entry which is preliminary data.</text>
</comment>
<dbReference type="GO" id="GO:0071555">
    <property type="term" value="P:cell wall organization"/>
    <property type="evidence" value="ECO:0007669"/>
    <property type="project" value="UniProtKB-KW"/>
</dbReference>
<name>A0A1G2GR41_9BACT</name>
<dbReference type="Pfam" id="PF08245">
    <property type="entry name" value="Mur_ligase_M"/>
    <property type="match status" value="1"/>
</dbReference>
<dbReference type="InterPro" id="IPR005762">
    <property type="entry name" value="MurD"/>
</dbReference>
<dbReference type="PROSITE" id="PS01011">
    <property type="entry name" value="FOLYLPOLYGLU_SYNT_1"/>
    <property type="match status" value="1"/>
</dbReference>
<keyword evidence="6 9" id="KW-0547">Nucleotide-binding</keyword>
<evidence type="ECO:0000256" key="2">
    <source>
        <dbReference type="ARBA" id="ARBA00004752"/>
    </source>
</evidence>
<feature type="domain" description="Mur ligase central" evidence="12">
    <location>
        <begin position="112"/>
        <end position="253"/>
    </location>
</feature>
<sequence length="471" mass="51952">MKLAILGFGREGKSVLNFLRKSKTLRGDEIFILDKNPNIKIPKSVHAITGKNCLKHLRGIDVVFRSPGIPYNLPELQRARKTGVLFSSATKLFFGAISHESIVNSHLLVIGITGTKGKGTTATILYNILKNAGEDVFLAGNIGIPALDLIPKIESRVTNRKSVVKSHKSVFVILELSSFQLQDLEVSPSIAVVTDVFPDHQDSHKNLAEYYNAKTRIARYQKKTDSVFFMANNAMSRQIASKSKGRKIAVDEKTFSLFSEKDLKIRGDHNFKNAAMAATVAKNLGVATRVIVESVKKFAGTEHRLEFVRRIGGVEFYNDSASTNPHTTAAAIRAFATSDKRQVNDNPKKRGALTNSLILIAGGQDKNLDYAPLAQALKKSNTKLVVLMGENRSKIARTIKGQTTRTEEQGIKIMFAKNLKDAISKSYEVALSLIASHLSPVVIFSPGATSFDMFRNYAERGKEFKKTIENL</sequence>
<evidence type="ECO:0000256" key="8">
    <source>
        <dbReference type="ARBA" id="ARBA00023306"/>
    </source>
</evidence>
<dbReference type="InterPro" id="IPR036615">
    <property type="entry name" value="Mur_ligase_C_dom_sf"/>
</dbReference>
<evidence type="ECO:0000313" key="14">
    <source>
        <dbReference type="Proteomes" id="UP000179106"/>
    </source>
</evidence>
<dbReference type="PANTHER" id="PTHR43692">
    <property type="entry name" value="UDP-N-ACETYLMURAMOYLALANINE--D-GLUTAMATE LIGASE"/>
    <property type="match status" value="1"/>
</dbReference>
<dbReference type="InterPro" id="IPR036565">
    <property type="entry name" value="Mur-like_cat_sf"/>
</dbReference>
<dbReference type="SUPFAM" id="SSF53623">
    <property type="entry name" value="MurD-like peptide ligases, catalytic domain"/>
    <property type="match status" value="1"/>
</dbReference>
<keyword evidence="5 9" id="KW-0132">Cell division</keyword>
<dbReference type="Gene3D" id="3.90.190.20">
    <property type="entry name" value="Mur ligase, C-terminal domain"/>
    <property type="match status" value="1"/>
</dbReference>
<dbReference type="InterPro" id="IPR018109">
    <property type="entry name" value="Folylpolyglutamate_synth_CS"/>
</dbReference>
<evidence type="ECO:0000256" key="10">
    <source>
        <dbReference type="RuleBase" id="RU003664"/>
    </source>
</evidence>
<dbReference type="PANTHER" id="PTHR43692:SF1">
    <property type="entry name" value="UDP-N-ACETYLMURAMOYLALANINE--D-GLUTAMATE LIGASE"/>
    <property type="match status" value="1"/>
</dbReference>
<comment type="pathway">
    <text evidence="2 9 10">Cell wall biogenesis; peptidoglycan biosynthesis.</text>
</comment>
<gene>
    <name evidence="9" type="primary">murD</name>
    <name evidence="13" type="ORF">A3B25_03450</name>
</gene>
<keyword evidence="7 9" id="KW-0067">ATP-binding</keyword>
<comment type="subcellular location">
    <subcellularLocation>
        <location evidence="1 9 10">Cytoplasm</location>
    </subcellularLocation>
</comment>
<evidence type="ECO:0000256" key="3">
    <source>
        <dbReference type="ARBA" id="ARBA00022490"/>
    </source>
</evidence>
<keyword evidence="8 9" id="KW-0131">Cell cycle</keyword>
<keyword evidence="9 10" id="KW-0133">Cell shape</keyword>
<dbReference type="SUPFAM" id="SSF53244">
    <property type="entry name" value="MurD-like peptide ligases, peptide-binding domain"/>
    <property type="match status" value="1"/>
</dbReference>
<dbReference type="SUPFAM" id="SSF51984">
    <property type="entry name" value="MurCD N-terminal domain"/>
    <property type="match status" value="1"/>
</dbReference>
<evidence type="ECO:0000256" key="9">
    <source>
        <dbReference type="HAMAP-Rule" id="MF_00639"/>
    </source>
</evidence>
<comment type="catalytic activity">
    <reaction evidence="9 10">
        <text>UDP-N-acetyl-alpha-D-muramoyl-L-alanine + D-glutamate + ATP = UDP-N-acetyl-alpha-D-muramoyl-L-alanyl-D-glutamate + ADP + phosphate + H(+)</text>
        <dbReference type="Rhea" id="RHEA:16429"/>
        <dbReference type="ChEBI" id="CHEBI:15378"/>
        <dbReference type="ChEBI" id="CHEBI:29986"/>
        <dbReference type="ChEBI" id="CHEBI:30616"/>
        <dbReference type="ChEBI" id="CHEBI:43474"/>
        <dbReference type="ChEBI" id="CHEBI:83898"/>
        <dbReference type="ChEBI" id="CHEBI:83900"/>
        <dbReference type="ChEBI" id="CHEBI:456216"/>
        <dbReference type="EC" id="6.3.2.9"/>
    </reaction>
</comment>
<evidence type="ECO:0000259" key="11">
    <source>
        <dbReference type="Pfam" id="PF02875"/>
    </source>
</evidence>
<dbReference type="GO" id="GO:0008764">
    <property type="term" value="F:UDP-N-acetylmuramoylalanine-D-glutamate ligase activity"/>
    <property type="evidence" value="ECO:0007669"/>
    <property type="project" value="UniProtKB-UniRule"/>
</dbReference>
<dbReference type="Pfam" id="PF02875">
    <property type="entry name" value="Mur_ligase_C"/>
    <property type="match status" value="1"/>
</dbReference>
<dbReference type="GO" id="GO:0005737">
    <property type="term" value="C:cytoplasm"/>
    <property type="evidence" value="ECO:0007669"/>
    <property type="project" value="UniProtKB-SubCell"/>
</dbReference>
<feature type="domain" description="Mur ligase C-terminal" evidence="11">
    <location>
        <begin position="303"/>
        <end position="428"/>
    </location>
</feature>
<dbReference type="UniPathway" id="UPA00219"/>
<dbReference type="GO" id="GO:0008360">
    <property type="term" value="P:regulation of cell shape"/>
    <property type="evidence" value="ECO:0007669"/>
    <property type="project" value="UniProtKB-KW"/>
</dbReference>
<dbReference type="GO" id="GO:0004326">
    <property type="term" value="F:tetrahydrofolylpolyglutamate synthase activity"/>
    <property type="evidence" value="ECO:0007669"/>
    <property type="project" value="InterPro"/>
</dbReference>
<keyword evidence="9 10" id="KW-0573">Peptidoglycan synthesis</keyword>
<dbReference type="Gene3D" id="3.40.50.720">
    <property type="entry name" value="NAD(P)-binding Rossmann-like Domain"/>
    <property type="match status" value="1"/>
</dbReference>
<evidence type="ECO:0000256" key="6">
    <source>
        <dbReference type="ARBA" id="ARBA00022741"/>
    </source>
</evidence>
<accession>A0A1G2GR41</accession>
<comment type="function">
    <text evidence="9 10">Cell wall formation. Catalyzes the addition of glutamate to the nucleotide precursor UDP-N-acetylmuramoyl-L-alanine (UMA).</text>
</comment>
<dbReference type="STRING" id="1802126.A3B25_03450"/>
<protein>
    <recommendedName>
        <fullName evidence="9 10">UDP-N-acetylmuramoylalanine--D-glutamate ligase</fullName>
        <ecNumber evidence="9 10">6.3.2.9</ecNumber>
    </recommendedName>
    <alternativeName>
        <fullName evidence="9">D-glutamic acid-adding enzyme</fullName>
    </alternativeName>
    <alternativeName>
        <fullName evidence="9">UDP-N-acetylmuramoyl-L-alanyl-D-glutamate synthetase</fullName>
    </alternativeName>
</protein>
<evidence type="ECO:0000313" key="13">
    <source>
        <dbReference type="EMBL" id="OGZ52687.1"/>
    </source>
</evidence>
<evidence type="ECO:0000259" key="12">
    <source>
        <dbReference type="Pfam" id="PF08245"/>
    </source>
</evidence>
<comment type="similarity">
    <text evidence="9">Belongs to the MurCDEF family.</text>
</comment>
<dbReference type="GO" id="GO:0005524">
    <property type="term" value="F:ATP binding"/>
    <property type="evidence" value="ECO:0007669"/>
    <property type="project" value="UniProtKB-UniRule"/>
</dbReference>
<proteinExistence type="inferred from homology"/>
<dbReference type="EMBL" id="MHNW01000041">
    <property type="protein sequence ID" value="OGZ52687.1"/>
    <property type="molecule type" value="Genomic_DNA"/>
</dbReference>
<dbReference type="InterPro" id="IPR013221">
    <property type="entry name" value="Mur_ligase_cen"/>
</dbReference>
<dbReference type="GO" id="GO:0051301">
    <property type="term" value="P:cell division"/>
    <property type="evidence" value="ECO:0007669"/>
    <property type="project" value="UniProtKB-KW"/>
</dbReference>
<keyword evidence="3 9" id="KW-0963">Cytoplasm</keyword>
<dbReference type="InterPro" id="IPR004101">
    <property type="entry name" value="Mur_ligase_C"/>
</dbReference>
<dbReference type="HAMAP" id="MF_00639">
    <property type="entry name" value="MurD"/>
    <property type="match status" value="1"/>
</dbReference>
<dbReference type="Gene3D" id="3.40.1190.10">
    <property type="entry name" value="Mur-like, catalytic domain"/>
    <property type="match status" value="1"/>
</dbReference>
<reference evidence="13 14" key="1">
    <citation type="journal article" date="2016" name="Nat. Commun.">
        <title>Thousands of microbial genomes shed light on interconnected biogeochemical processes in an aquifer system.</title>
        <authorList>
            <person name="Anantharaman K."/>
            <person name="Brown C.T."/>
            <person name="Hug L.A."/>
            <person name="Sharon I."/>
            <person name="Castelle C.J."/>
            <person name="Probst A.J."/>
            <person name="Thomas B.C."/>
            <person name="Singh A."/>
            <person name="Wilkins M.J."/>
            <person name="Karaoz U."/>
            <person name="Brodie E.L."/>
            <person name="Williams K.H."/>
            <person name="Hubbard S.S."/>
            <person name="Banfield J.F."/>
        </authorList>
    </citation>
    <scope>NUCLEOTIDE SEQUENCE [LARGE SCALE GENOMIC DNA]</scope>
</reference>
<organism evidence="13 14">
    <name type="scientific">Candidatus Ryanbacteria bacterium RIFCSPLOWO2_01_FULL_48_26</name>
    <dbReference type="NCBI Taxonomy" id="1802126"/>
    <lineage>
        <taxon>Bacteria</taxon>
        <taxon>Candidatus Ryaniibacteriota</taxon>
    </lineage>
</organism>
<evidence type="ECO:0000256" key="1">
    <source>
        <dbReference type="ARBA" id="ARBA00004496"/>
    </source>
</evidence>
<dbReference type="EC" id="6.3.2.9" evidence="9 10"/>
<keyword evidence="9 10" id="KW-0961">Cell wall biogenesis/degradation</keyword>
<evidence type="ECO:0000256" key="5">
    <source>
        <dbReference type="ARBA" id="ARBA00022618"/>
    </source>
</evidence>
<feature type="binding site" evidence="9">
    <location>
        <begin position="114"/>
        <end position="120"/>
    </location>
    <ligand>
        <name>ATP</name>
        <dbReference type="ChEBI" id="CHEBI:30616"/>
    </ligand>
</feature>
<dbReference type="GO" id="GO:0009252">
    <property type="term" value="P:peptidoglycan biosynthetic process"/>
    <property type="evidence" value="ECO:0007669"/>
    <property type="project" value="UniProtKB-UniRule"/>
</dbReference>